<dbReference type="PANTHER" id="PTHR45339">
    <property type="entry name" value="HYBRID SIGNAL TRANSDUCTION HISTIDINE KINASE J"/>
    <property type="match status" value="1"/>
</dbReference>
<dbReference type="Pfam" id="PF00672">
    <property type="entry name" value="HAMP"/>
    <property type="match status" value="1"/>
</dbReference>
<dbReference type="EC" id="2.7.13.3" evidence="3"/>
<evidence type="ECO:0000256" key="10">
    <source>
        <dbReference type="ARBA" id="ARBA00022840"/>
    </source>
</evidence>
<dbReference type="PROSITE" id="PS50110">
    <property type="entry name" value="RESPONSE_REGULATORY"/>
    <property type="match status" value="1"/>
</dbReference>
<dbReference type="CDD" id="cd16922">
    <property type="entry name" value="HATPase_EvgS-ArcB-TorS-like"/>
    <property type="match status" value="1"/>
</dbReference>
<feature type="domain" description="HPt" evidence="20">
    <location>
        <begin position="806"/>
        <end position="906"/>
    </location>
</feature>
<feature type="transmembrane region" description="Helical" evidence="16">
    <location>
        <begin position="16"/>
        <end position="37"/>
    </location>
</feature>
<keyword evidence="22" id="KW-1185">Reference proteome</keyword>
<dbReference type="CDD" id="cd17546">
    <property type="entry name" value="REC_hyHK_CKI1_RcsC-like"/>
    <property type="match status" value="1"/>
</dbReference>
<dbReference type="Pfam" id="PF00072">
    <property type="entry name" value="Response_reg"/>
    <property type="match status" value="1"/>
</dbReference>
<evidence type="ECO:0000313" key="21">
    <source>
        <dbReference type="EMBL" id="GJE58275.1"/>
    </source>
</evidence>
<evidence type="ECO:0000256" key="12">
    <source>
        <dbReference type="ARBA" id="ARBA00023012"/>
    </source>
</evidence>
<reference evidence="21" key="1">
    <citation type="journal article" date="2021" name="Front. Microbiol.">
        <title>Comprehensive Comparative Genomics and Phenotyping of Methylobacterium Species.</title>
        <authorList>
            <person name="Alessa O."/>
            <person name="Ogura Y."/>
            <person name="Fujitani Y."/>
            <person name="Takami H."/>
            <person name="Hayashi T."/>
            <person name="Sahin N."/>
            <person name="Tani A."/>
        </authorList>
    </citation>
    <scope>NUCLEOTIDE SEQUENCE</scope>
    <source>
        <strain evidence="21">DSM 23632</strain>
    </source>
</reference>
<evidence type="ECO:0000313" key="22">
    <source>
        <dbReference type="Proteomes" id="UP001055057"/>
    </source>
</evidence>
<dbReference type="InterPro" id="IPR036890">
    <property type="entry name" value="HATPase_C_sf"/>
</dbReference>
<dbReference type="InterPro" id="IPR036641">
    <property type="entry name" value="HPT_dom_sf"/>
</dbReference>
<sequence>MRLGSLNPQRSLAGRLAWAVIGAVTIALVVATGLSVWREVDRYAADKREALRAVAQVFAYAIVPAATAGDADAADATLRAIARQRAIVYAALERPDGAVVSEQGLGLRLTEDIDLDAEGDISLFALVFTRTVRVAVPVVSNAREIGRIVLVAETGDLAERIAGVALNAALAGLLAIGVGLVVALRLHRAVTQPLASLARTMDAVRLRHDYTQRAAITADDEVGTLAGTFNDLLGAVNERDRKLAEHGAHLEEEVRIRTCDLSEAMLAAEAANTAKSSFLATMSHEIRTPMNGMLVMAELLAGADLPPRQRRYAEVIARSGQSLLAIINDILDFAKVEAGKLDLERVAVSPAEIADTVVTLFGERARSAGLDLAAYVAADVPRTILGDPVRLGQVVSNFVSNALKFTEAGHVLVRIEPCPEDDRFLLIRVSDTGIGIPQDKLGSIFSAFSQADQSTTRRFGGTGLGLSIAQRLIEAMGGTVGVESRIGIGSTFWARIPMESEAASLPVLRADAVAPGVVLGALGGATREALAASLTAAGFVLDGEQAGAHRIVSAAELVGTRSRPAGAGQVLALCPMGDPTGTQAIRAGLADALLRWPLAQAEWAPALAALAAGLPFVDTQTGPAAAADDLPRFAAARVLVADDSAVNREVAIEALSRCGVTDVVTVEDGAQAVAAASAGRFDLVLMDGSMPVLDGFEAARAIRRREAATGGPHLPIVALTAHVLGQGATAWQAAGMDGVLAKPFTLVQLGQVLATFLTRLAAEAEPVASMAEPQAPRPDDPATADEAVADGLLDLQTLGSLSEMGDAAFFARVVQLYTEQAPAALAALDRAAVDADPLAVASSAHSLKSMSLNIGAAALATDLGRIEQDAREAAACPDAGAMGAVGAVFVRTMEALDRYADGVRQAA</sequence>
<protein>
    <recommendedName>
        <fullName evidence="3">histidine kinase</fullName>
        <ecNumber evidence="3">2.7.13.3</ecNumber>
    </recommendedName>
</protein>
<dbReference type="PROSITE" id="PS50894">
    <property type="entry name" value="HPT"/>
    <property type="match status" value="1"/>
</dbReference>
<comment type="caution">
    <text evidence="21">The sequence shown here is derived from an EMBL/GenBank/DDBJ whole genome shotgun (WGS) entry which is preliminary data.</text>
</comment>
<dbReference type="Pfam" id="PF00512">
    <property type="entry name" value="HisKA"/>
    <property type="match status" value="1"/>
</dbReference>
<dbReference type="PANTHER" id="PTHR45339:SF1">
    <property type="entry name" value="HYBRID SIGNAL TRANSDUCTION HISTIDINE KINASE J"/>
    <property type="match status" value="1"/>
</dbReference>
<keyword evidence="4" id="KW-1003">Cell membrane</keyword>
<evidence type="ECO:0000256" key="11">
    <source>
        <dbReference type="ARBA" id="ARBA00022989"/>
    </source>
</evidence>
<evidence type="ECO:0000256" key="7">
    <source>
        <dbReference type="ARBA" id="ARBA00022692"/>
    </source>
</evidence>
<evidence type="ECO:0000256" key="5">
    <source>
        <dbReference type="ARBA" id="ARBA00022553"/>
    </source>
</evidence>
<dbReference type="Pfam" id="PF02518">
    <property type="entry name" value="HATPase_c"/>
    <property type="match status" value="1"/>
</dbReference>
<reference evidence="21" key="2">
    <citation type="submission" date="2021-08" db="EMBL/GenBank/DDBJ databases">
        <authorList>
            <person name="Tani A."/>
            <person name="Ola A."/>
            <person name="Ogura Y."/>
            <person name="Katsura K."/>
            <person name="Hayashi T."/>
        </authorList>
    </citation>
    <scope>NUCLEOTIDE SEQUENCE</scope>
    <source>
        <strain evidence="21">DSM 23632</strain>
    </source>
</reference>
<dbReference type="InterPro" id="IPR003594">
    <property type="entry name" value="HATPase_dom"/>
</dbReference>
<evidence type="ECO:0000256" key="14">
    <source>
        <dbReference type="PROSITE-ProRule" id="PRU00110"/>
    </source>
</evidence>
<dbReference type="CDD" id="cd00082">
    <property type="entry name" value="HisKA"/>
    <property type="match status" value="1"/>
</dbReference>
<evidence type="ECO:0000259" key="19">
    <source>
        <dbReference type="PROSITE" id="PS50885"/>
    </source>
</evidence>
<evidence type="ECO:0000256" key="4">
    <source>
        <dbReference type="ARBA" id="ARBA00022475"/>
    </source>
</evidence>
<dbReference type="SMART" id="SM00448">
    <property type="entry name" value="REC"/>
    <property type="match status" value="1"/>
</dbReference>
<dbReference type="InterPro" id="IPR004358">
    <property type="entry name" value="Sig_transdc_His_kin-like_C"/>
</dbReference>
<dbReference type="InterPro" id="IPR003660">
    <property type="entry name" value="HAMP_dom"/>
</dbReference>
<organism evidence="21 22">
    <name type="scientific">Methylobacterium trifolii</name>
    <dbReference type="NCBI Taxonomy" id="1003092"/>
    <lineage>
        <taxon>Bacteria</taxon>
        <taxon>Pseudomonadati</taxon>
        <taxon>Pseudomonadota</taxon>
        <taxon>Alphaproteobacteria</taxon>
        <taxon>Hyphomicrobiales</taxon>
        <taxon>Methylobacteriaceae</taxon>
        <taxon>Methylobacterium</taxon>
    </lineage>
</organism>
<keyword evidence="7 16" id="KW-0812">Transmembrane</keyword>
<dbReference type="Gene3D" id="3.40.50.2300">
    <property type="match status" value="1"/>
</dbReference>
<feature type="domain" description="HAMP" evidence="19">
    <location>
        <begin position="188"/>
        <end position="241"/>
    </location>
</feature>
<dbReference type="InterPro" id="IPR008207">
    <property type="entry name" value="Sig_transdc_His_kin_Hpt_dom"/>
</dbReference>
<evidence type="ECO:0000256" key="3">
    <source>
        <dbReference type="ARBA" id="ARBA00012438"/>
    </source>
</evidence>
<dbReference type="SMART" id="SM00387">
    <property type="entry name" value="HATPase_c"/>
    <property type="match status" value="1"/>
</dbReference>
<dbReference type="SMART" id="SM00304">
    <property type="entry name" value="HAMP"/>
    <property type="match status" value="1"/>
</dbReference>
<feature type="modified residue" description="4-aspartylphosphate" evidence="15">
    <location>
        <position position="687"/>
    </location>
</feature>
<evidence type="ECO:0000256" key="8">
    <source>
        <dbReference type="ARBA" id="ARBA00022741"/>
    </source>
</evidence>
<dbReference type="InterPro" id="IPR005467">
    <property type="entry name" value="His_kinase_dom"/>
</dbReference>
<dbReference type="SUPFAM" id="SSF55874">
    <property type="entry name" value="ATPase domain of HSP90 chaperone/DNA topoisomerase II/histidine kinase"/>
    <property type="match status" value="1"/>
</dbReference>
<evidence type="ECO:0000256" key="15">
    <source>
        <dbReference type="PROSITE-ProRule" id="PRU00169"/>
    </source>
</evidence>
<accession>A0ABQ4TWM0</accession>
<evidence type="ECO:0000259" key="20">
    <source>
        <dbReference type="PROSITE" id="PS50894"/>
    </source>
</evidence>
<keyword evidence="8" id="KW-0547">Nucleotide-binding</keyword>
<gene>
    <name evidence="21" type="primary">rcsC_2</name>
    <name evidence="21" type="ORF">MPOCJGCO_0354</name>
</gene>
<dbReference type="Pfam" id="PF01627">
    <property type="entry name" value="Hpt"/>
    <property type="match status" value="1"/>
</dbReference>
<dbReference type="SUPFAM" id="SSF52172">
    <property type="entry name" value="CheY-like"/>
    <property type="match status" value="1"/>
</dbReference>
<dbReference type="SUPFAM" id="SSF47384">
    <property type="entry name" value="Homodimeric domain of signal transducing histidine kinase"/>
    <property type="match status" value="1"/>
</dbReference>
<keyword evidence="9 21" id="KW-0418">Kinase</keyword>
<feature type="domain" description="Response regulatory" evidence="18">
    <location>
        <begin position="637"/>
        <end position="757"/>
    </location>
</feature>
<keyword evidence="5 15" id="KW-0597">Phosphoprotein</keyword>
<evidence type="ECO:0000256" key="2">
    <source>
        <dbReference type="ARBA" id="ARBA00004651"/>
    </source>
</evidence>
<evidence type="ECO:0000256" key="9">
    <source>
        <dbReference type="ARBA" id="ARBA00022777"/>
    </source>
</evidence>
<dbReference type="Proteomes" id="UP001055057">
    <property type="component" value="Unassembled WGS sequence"/>
</dbReference>
<feature type="domain" description="Histidine kinase" evidence="17">
    <location>
        <begin position="281"/>
        <end position="500"/>
    </location>
</feature>
<evidence type="ECO:0000259" key="17">
    <source>
        <dbReference type="PROSITE" id="PS50109"/>
    </source>
</evidence>
<dbReference type="InterPro" id="IPR036097">
    <property type="entry name" value="HisK_dim/P_sf"/>
</dbReference>
<keyword evidence="13 16" id="KW-0472">Membrane</keyword>
<comment type="subcellular location">
    <subcellularLocation>
        <location evidence="2">Cell membrane</location>
        <topology evidence="2">Multi-pass membrane protein</topology>
    </subcellularLocation>
</comment>
<evidence type="ECO:0000256" key="16">
    <source>
        <dbReference type="SAM" id="Phobius"/>
    </source>
</evidence>
<feature type="modified residue" description="Phosphohistidine" evidence="14">
    <location>
        <position position="845"/>
    </location>
</feature>
<keyword evidence="11 16" id="KW-1133">Transmembrane helix</keyword>
<evidence type="ECO:0000256" key="1">
    <source>
        <dbReference type="ARBA" id="ARBA00000085"/>
    </source>
</evidence>
<keyword evidence="6" id="KW-0808">Transferase</keyword>
<dbReference type="PROSITE" id="PS50885">
    <property type="entry name" value="HAMP"/>
    <property type="match status" value="1"/>
</dbReference>
<dbReference type="PROSITE" id="PS50109">
    <property type="entry name" value="HIS_KIN"/>
    <property type="match status" value="1"/>
</dbReference>
<proteinExistence type="predicted"/>
<dbReference type="InterPro" id="IPR003661">
    <property type="entry name" value="HisK_dim/P_dom"/>
</dbReference>
<dbReference type="InterPro" id="IPR011006">
    <property type="entry name" value="CheY-like_superfamily"/>
</dbReference>
<keyword evidence="12" id="KW-0902">Two-component regulatory system</keyword>
<name>A0ABQ4TWM0_9HYPH</name>
<dbReference type="Gene3D" id="1.10.287.130">
    <property type="match status" value="1"/>
</dbReference>
<dbReference type="CDD" id="cd06225">
    <property type="entry name" value="HAMP"/>
    <property type="match status" value="1"/>
</dbReference>
<feature type="transmembrane region" description="Helical" evidence="16">
    <location>
        <begin position="164"/>
        <end position="186"/>
    </location>
</feature>
<dbReference type="Gene3D" id="3.30.565.10">
    <property type="entry name" value="Histidine kinase-like ATPase, C-terminal domain"/>
    <property type="match status" value="1"/>
</dbReference>
<dbReference type="InterPro" id="IPR001789">
    <property type="entry name" value="Sig_transdc_resp-reg_receiver"/>
</dbReference>
<dbReference type="SUPFAM" id="SSF47226">
    <property type="entry name" value="Histidine-containing phosphotransfer domain, HPT domain"/>
    <property type="match status" value="1"/>
</dbReference>
<dbReference type="GO" id="GO:0016301">
    <property type="term" value="F:kinase activity"/>
    <property type="evidence" value="ECO:0007669"/>
    <property type="project" value="UniProtKB-KW"/>
</dbReference>
<dbReference type="EMBL" id="BPRB01000022">
    <property type="protein sequence ID" value="GJE58275.1"/>
    <property type="molecule type" value="Genomic_DNA"/>
</dbReference>
<dbReference type="Gene3D" id="1.20.120.160">
    <property type="entry name" value="HPT domain"/>
    <property type="match status" value="1"/>
</dbReference>
<dbReference type="PRINTS" id="PR00344">
    <property type="entry name" value="BCTRLSENSOR"/>
</dbReference>
<dbReference type="SMART" id="SM00388">
    <property type="entry name" value="HisKA"/>
    <property type="match status" value="1"/>
</dbReference>
<dbReference type="RefSeq" id="WP_238180909.1">
    <property type="nucleotide sequence ID" value="NZ_BPRB01000022.1"/>
</dbReference>
<dbReference type="Gene3D" id="6.10.340.10">
    <property type="match status" value="1"/>
</dbReference>
<keyword evidence="10" id="KW-0067">ATP-binding</keyword>
<evidence type="ECO:0000256" key="13">
    <source>
        <dbReference type="ARBA" id="ARBA00023136"/>
    </source>
</evidence>
<comment type="catalytic activity">
    <reaction evidence="1">
        <text>ATP + protein L-histidine = ADP + protein N-phospho-L-histidine.</text>
        <dbReference type="EC" id="2.7.13.3"/>
    </reaction>
</comment>
<evidence type="ECO:0000256" key="6">
    <source>
        <dbReference type="ARBA" id="ARBA00022679"/>
    </source>
</evidence>
<evidence type="ECO:0000259" key="18">
    <source>
        <dbReference type="PROSITE" id="PS50110"/>
    </source>
</evidence>